<dbReference type="RefSeq" id="WP_286652159.1">
    <property type="nucleotide sequence ID" value="NZ_JACAGK010000064.1"/>
</dbReference>
<reference evidence="7" key="1">
    <citation type="submission" date="2020-06" db="EMBL/GenBank/DDBJ databases">
        <authorList>
            <person name="Dong N."/>
        </authorList>
    </citation>
    <scope>NUCLEOTIDE SEQUENCE</scope>
    <source>
        <strain evidence="7">R1692</strain>
    </source>
</reference>
<dbReference type="InterPro" id="IPR000531">
    <property type="entry name" value="Beta-barrel_TonB"/>
</dbReference>
<dbReference type="Gene3D" id="2.60.40.1120">
    <property type="entry name" value="Carboxypeptidase-like, regulatory domain"/>
    <property type="match status" value="1"/>
</dbReference>
<proteinExistence type="inferred from homology"/>
<organism evidence="7 8">
    <name type="scientific">Sphingobacterium hotanense</name>
    <dbReference type="NCBI Taxonomy" id="649196"/>
    <lineage>
        <taxon>Bacteria</taxon>
        <taxon>Pseudomonadati</taxon>
        <taxon>Bacteroidota</taxon>
        <taxon>Sphingobacteriia</taxon>
        <taxon>Sphingobacteriales</taxon>
        <taxon>Sphingobacteriaceae</taxon>
        <taxon>Sphingobacterium</taxon>
    </lineage>
</organism>
<dbReference type="SUPFAM" id="SSF49464">
    <property type="entry name" value="Carboxypeptidase regulatory domain-like"/>
    <property type="match status" value="1"/>
</dbReference>
<gene>
    <name evidence="7" type="ORF">HX018_17130</name>
</gene>
<dbReference type="InterPro" id="IPR008969">
    <property type="entry name" value="CarboxyPept-like_regulatory"/>
</dbReference>
<keyword evidence="4" id="KW-0798">TonB box</keyword>
<evidence type="ECO:0000256" key="2">
    <source>
        <dbReference type="ARBA" id="ARBA00023136"/>
    </source>
</evidence>
<evidence type="ECO:0000313" key="8">
    <source>
        <dbReference type="Proteomes" id="UP001170954"/>
    </source>
</evidence>
<dbReference type="InterPro" id="IPR036942">
    <property type="entry name" value="Beta-barrel_TonB_sf"/>
</dbReference>
<dbReference type="Pfam" id="PF07715">
    <property type="entry name" value="Plug"/>
    <property type="match status" value="1"/>
</dbReference>
<dbReference type="Gene3D" id="2.40.170.20">
    <property type="entry name" value="TonB-dependent receptor, beta-barrel domain"/>
    <property type="match status" value="1"/>
</dbReference>
<dbReference type="InterPro" id="IPR012910">
    <property type="entry name" value="Plug_dom"/>
</dbReference>
<feature type="domain" description="TonB-dependent receptor plug" evidence="6">
    <location>
        <begin position="134"/>
        <end position="213"/>
    </location>
</feature>
<name>A0ABT7NS56_9SPHI</name>
<evidence type="ECO:0000313" key="7">
    <source>
        <dbReference type="EMBL" id="MDM1049966.1"/>
    </source>
</evidence>
<dbReference type="EMBL" id="JACAGK010000064">
    <property type="protein sequence ID" value="MDM1049966.1"/>
    <property type="molecule type" value="Genomic_DNA"/>
</dbReference>
<keyword evidence="3" id="KW-0998">Cell outer membrane</keyword>
<evidence type="ECO:0000256" key="4">
    <source>
        <dbReference type="RuleBase" id="RU003357"/>
    </source>
</evidence>
<dbReference type="Pfam" id="PF00593">
    <property type="entry name" value="TonB_dep_Rec_b-barrel"/>
    <property type="match status" value="1"/>
</dbReference>
<evidence type="ECO:0000259" key="6">
    <source>
        <dbReference type="Pfam" id="PF07715"/>
    </source>
</evidence>
<evidence type="ECO:0000256" key="3">
    <source>
        <dbReference type="ARBA" id="ARBA00023237"/>
    </source>
</evidence>
<comment type="similarity">
    <text evidence="4">Belongs to the TonB-dependent receptor family.</text>
</comment>
<comment type="caution">
    <text evidence="7">The sequence shown here is derived from an EMBL/GenBank/DDBJ whole genome shotgun (WGS) entry which is preliminary data.</text>
</comment>
<keyword evidence="2 4" id="KW-0472">Membrane</keyword>
<feature type="domain" description="TonB-dependent receptor-like beta-barrel" evidence="5">
    <location>
        <begin position="280"/>
        <end position="660"/>
    </location>
</feature>
<dbReference type="Pfam" id="PF13715">
    <property type="entry name" value="CarbopepD_reg_2"/>
    <property type="match status" value="1"/>
</dbReference>
<dbReference type="SUPFAM" id="SSF56935">
    <property type="entry name" value="Porins"/>
    <property type="match status" value="1"/>
</dbReference>
<reference evidence="7" key="2">
    <citation type="journal article" date="2022" name="Sci. Total Environ.">
        <title>Prevalence, transmission, and molecular epidemiology of tet(X)-positive bacteria among humans, animals, and environmental niches in China: An epidemiological, and genomic-based study.</title>
        <authorList>
            <person name="Dong N."/>
            <person name="Zeng Y."/>
            <person name="Cai C."/>
            <person name="Sun C."/>
            <person name="Lu J."/>
            <person name="Liu C."/>
            <person name="Zhou H."/>
            <person name="Sun Q."/>
            <person name="Shu L."/>
            <person name="Wang H."/>
            <person name="Wang Y."/>
            <person name="Wang S."/>
            <person name="Wu C."/>
            <person name="Chan E.W."/>
            <person name="Chen G."/>
            <person name="Shen Z."/>
            <person name="Chen S."/>
            <person name="Zhang R."/>
        </authorList>
    </citation>
    <scope>NUCLEOTIDE SEQUENCE</scope>
    <source>
        <strain evidence="7">R1692</strain>
    </source>
</reference>
<comment type="subcellular location">
    <subcellularLocation>
        <location evidence="1 4">Cell outer membrane</location>
    </subcellularLocation>
</comment>
<keyword evidence="8" id="KW-1185">Reference proteome</keyword>
<sequence>MRILPILTLLLIPILCIAQEPIISGIVLLKSKNPIANANVFIEGSYDGANTDSLGRFSFKTSLSGVQQINVTAIGFQSKQQRIQIQDSLFLQIILQADERSIEEVVVRAGQFKVGSQANAVLSPLDIVTTAGSMGNIIAALDKLPGAQIAGENGRLMVRGGDPSETQTYINGLRVAQPYTASANGMPVRGRFSPFLFKGTSFSTGGYSAEFGNALSSILNLSTDLNLAEAKSDISISTVGLGLSNTQRWKNSSLSFNGTYSNLAPYLKLIDQRLEWTKPYQQANAEAIFRNKGEQHFFNLYGAFTFEKFAFKDYDLNYDQQVSTGIKEKNIYLNSNYFRYLPQNWKWELGGSFGYSDKNLDYYNFQIPTEEYSSHIKTVLRKKENSQLQYSFGAEHFFQKVDEQFQNPDNHYAHGFDRQLLSGFAETQYTAFSKLFLTLGARYTSDLKKQQSIEPRAALGYEINSKHQMSVSYGLFHQQTREDKAKFRADLPWQQAQHYIFNYTFLRKNQLLRMELFQKDYSQLIQYDSSLPTFTSNYQTNGYGTVRGLDFFWRDSKTFKNFQYWISYSYTDAIKLERNYQTAVQPDYVAKHYFSIVAKYWYAPIRSQLSLTNSFISGRPYHNPNLAGFMQSNTSVQNDLSFSWSYLLSQQKVLFFSLTNILGNKPVYGYEYRSTPDQNGHFASRAILPNAKRFVFLGFFWTISNNKKDNQLDNL</sequence>
<evidence type="ECO:0000259" key="5">
    <source>
        <dbReference type="Pfam" id="PF00593"/>
    </source>
</evidence>
<evidence type="ECO:0000256" key="1">
    <source>
        <dbReference type="ARBA" id="ARBA00004442"/>
    </source>
</evidence>
<protein>
    <submittedName>
        <fullName evidence="7">Carboxypeptidase-like regulatory domain-containing protein</fullName>
    </submittedName>
</protein>
<accession>A0ABT7NS56</accession>
<dbReference type="Proteomes" id="UP001170954">
    <property type="component" value="Unassembled WGS sequence"/>
</dbReference>